<gene>
    <name evidence="1" type="ORF">LCGC14_1878900</name>
</gene>
<proteinExistence type="predicted"/>
<dbReference type="AlphaFoldDB" id="A0A0F9IGW1"/>
<reference evidence="1" key="1">
    <citation type="journal article" date="2015" name="Nature">
        <title>Complex archaea that bridge the gap between prokaryotes and eukaryotes.</title>
        <authorList>
            <person name="Spang A."/>
            <person name="Saw J.H."/>
            <person name="Jorgensen S.L."/>
            <person name="Zaremba-Niedzwiedzka K."/>
            <person name="Martijn J."/>
            <person name="Lind A.E."/>
            <person name="van Eijk R."/>
            <person name="Schleper C."/>
            <person name="Guy L."/>
            <person name="Ettema T.J."/>
        </authorList>
    </citation>
    <scope>NUCLEOTIDE SEQUENCE</scope>
</reference>
<protein>
    <submittedName>
        <fullName evidence="1">Uncharacterized protein</fullName>
    </submittedName>
</protein>
<evidence type="ECO:0000313" key="1">
    <source>
        <dbReference type="EMBL" id="KKL93015.1"/>
    </source>
</evidence>
<dbReference type="EMBL" id="LAZR01019308">
    <property type="protein sequence ID" value="KKL93015.1"/>
    <property type="molecule type" value="Genomic_DNA"/>
</dbReference>
<accession>A0A0F9IGW1</accession>
<feature type="non-terminal residue" evidence="1">
    <location>
        <position position="1"/>
    </location>
</feature>
<sequence length="87" mass="8752">TMDMTAVWESGSSASNPGIVSVLDDIDAGSLVSRVQYLPGGSATGSPIYTACMRLNSFAQNSPVDGITTVNFSMSIGSGSVTAACAV</sequence>
<name>A0A0F9IGW1_9ZZZZ</name>
<comment type="caution">
    <text evidence="1">The sequence shown here is derived from an EMBL/GenBank/DDBJ whole genome shotgun (WGS) entry which is preliminary data.</text>
</comment>
<organism evidence="1">
    <name type="scientific">marine sediment metagenome</name>
    <dbReference type="NCBI Taxonomy" id="412755"/>
    <lineage>
        <taxon>unclassified sequences</taxon>
        <taxon>metagenomes</taxon>
        <taxon>ecological metagenomes</taxon>
    </lineage>
</organism>